<dbReference type="GO" id="GO:0004674">
    <property type="term" value="F:protein serine/threonine kinase activity"/>
    <property type="evidence" value="ECO:0007669"/>
    <property type="project" value="TreeGrafter"/>
</dbReference>
<reference evidence="3 4" key="1">
    <citation type="submission" date="2019-11" db="EMBL/GenBank/DDBJ databases">
        <title>Type strains purchased from KCTC, JCM and DSMZ.</title>
        <authorList>
            <person name="Lu H."/>
        </authorList>
    </citation>
    <scope>NUCLEOTIDE SEQUENCE [LARGE SCALE GENOMIC DNA]</scope>
    <source>
        <strain evidence="3 4">KCTC 22382</strain>
    </source>
</reference>
<keyword evidence="4" id="KW-1185">Reference proteome</keyword>
<dbReference type="GO" id="GO:0005524">
    <property type="term" value="F:ATP binding"/>
    <property type="evidence" value="ECO:0007669"/>
    <property type="project" value="UniProtKB-UniRule"/>
</dbReference>
<organism evidence="3 4">
    <name type="scientific">Duganella radicis</name>
    <dbReference type="NCBI Taxonomy" id="551988"/>
    <lineage>
        <taxon>Bacteria</taxon>
        <taxon>Pseudomonadati</taxon>
        <taxon>Pseudomonadota</taxon>
        <taxon>Betaproteobacteria</taxon>
        <taxon>Burkholderiales</taxon>
        <taxon>Oxalobacteraceae</taxon>
        <taxon>Telluria group</taxon>
        <taxon>Duganella</taxon>
    </lineage>
</organism>
<protein>
    <submittedName>
        <fullName evidence="3">Protein kinase</fullName>
    </submittedName>
</protein>
<dbReference type="OrthoDB" id="9791419at2"/>
<evidence type="ECO:0000313" key="3">
    <source>
        <dbReference type="EMBL" id="MTV39572.1"/>
    </source>
</evidence>
<name>A0A6L6PKU0_9BURK</name>
<comment type="caution">
    <text evidence="3">The sequence shown here is derived from an EMBL/GenBank/DDBJ whole genome shotgun (WGS) entry which is preliminary data.</text>
</comment>
<keyword evidence="3" id="KW-0418">Kinase</keyword>
<dbReference type="RefSeq" id="WP_155465345.1">
    <property type="nucleotide sequence ID" value="NZ_WNKY01000021.1"/>
</dbReference>
<evidence type="ECO:0000313" key="4">
    <source>
        <dbReference type="Proteomes" id="UP000475582"/>
    </source>
</evidence>
<proteinExistence type="predicted"/>
<evidence type="ECO:0000256" key="1">
    <source>
        <dbReference type="PROSITE-ProRule" id="PRU10141"/>
    </source>
</evidence>
<feature type="domain" description="Protein kinase" evidence="2">
    <location>
        <begin position="3"/>
        <end position="302"/>
    </location>
</feature>
<gene>
    <name evidence="3" type="ORF">GM676_18585</name>
</gene>
<dbReference type="Proteomes" id="UP000475582">
    <property type="component" value="Unassembled WGS sequence"/>
</dbReference>
<keyword evidence="1" id="KW-0067">ATP-binding</keyword>
<dbReference type="PROSITE" id="PS50011">
    <property type="entry name" value="PROTEIN_KINASE_DOM"/>
    <property type="match status" value="1"/>
</dbReference>
<evidence type="ECO:0000259" key="2">
    <source>
        <dbReference type="PROSITE" id="PS50011"/>
    </source>
</evidence>
<dbReference type="SUPFAM" id="SSF56112">
    <property type="entry name" value="Protein kinase-like (PK-like)"/>
    <property type="match status" value="1"/>
</dbReference>
<dbReference type="InterPro" id="IPR011009">
    <property type="entry name" value="Kinase-like_dom_sf"/>
</dbReference>
<dbReference type="PROSITE" id="PS00107">
    <property type="entry name" value="PROTEIN_KINASE_ATP"/>
    <property type="match status" value="1"/>
</dbReference>
<accession>A0A6L6PKU0</accession>
<dbReference type="AlphaFoldDB" id="A0A6L6PKU0"/>
<feature type="binding site" evidence="1">
    <location>
        <position position="31"/>
    </location>
    <ligand>
        <name>ATP</name>
        <dbReference type="ChEBI" id="CHEBI:30616"/>
    </ligand>
</feature>
<dbReference type="InterPro" id="IPR017441">
    <property type="entry name" value="Protein_kinase_ATP_BS"/>
</dbReference>
<sequence length="449" mass="49892">MQLTLHKKLGDGAFADVWHATDQLERDVAVKIVRPANVGVADALAHAKALARASHPNVVAVLTLEQVDDPDGKGKVDCVVMELIRGQTLAETFEGEILTLKEVESLGLGILDGLAHIHAQGLAHGDLHEENIMVAEGVAKVIDILYLNSLATLSTEKKSSRLRKDILGLRLMLQQLIIHSELDSAEATEFNNLLESDSAIDDIRSAFLSILNPDTGVATERALEHAFARLTEEAFVDGPEYAEALAEETADETIVPLFKKLIESNSYESRQQTYIELLWDRLGDMEKKEVALEVGKILDVEMPKGRWVPGLRLLYAFGRKGWDSLGVRLRVKLEGLIVKDVLAGHKDIHSTKKLNGGALGTHANRFWRRFSHPEVLADNLVSLLRQNWYTQNYVGEYFFKQIPAIARATDKREDFIAALKSAVANDARLIARKIDDLPDDWIVAIHEND</sequence>
<dbReference type="PANTHER" id="PTHR44329">
    <property type="entry name" value="SERINE/THREONINE-PROTEIN KINASE TNNI3K-RELATED"/>
    <property type="match status" value="1"/>
</dbReference>
<dbReference type="Gene3D" id="1.10.510.10">
    <property type="entry name" value="Transferase(Phosphotransferase) domain 1"/>
    <property type="match status" value="1"/>
</dbReference>
<keyword evidence="3" id="KW-0808">Transferase</keyword>
<dbReference type="InterPro" id="IPR051681">
    <property type="entry name" value="Ser/Thr_Kinases-Pseudokinases"/>
</dbReference>
<dbReference type="EMBL" id="WNKY01000021">
    <property type="protein sequence ID" value="MTV39572.1"/>
    <property type="molecule type" value="Genomic_DNA"/>
</dbReference>
<dbReference type="InterPro" id="IPR000719">
    <property type="entry name" value="Prot_kinase_dom"/>
</dbReference>
<keyword evidence="1" id="KW-0547">Nucleotide-binding</keyword>
<dbReference type="Pfam" id="PF00069">
    <property type="entry name" value="Pkinase"/>
    <property type="match status" value="1"/>
</dbReference>